<organism evidence="2 3">
    <name type="scientific">Atlantibacter hermannii NBRC 105704</name>
    <dbReference type="NCBI Taxonomy" id="1115512"/>
    <lineage>
        <taxon>Bacteria</taxon>
        <taxon>Pseudomonadati</taxon>
        <taxon>Pseudomonadota</taxon>
        <taxon>Gammaproteobacteria</taxon>
        <taxon>Enterobacterales</taxon>
        <taxon>Enterobacteriaceae</taxon>
        <taxon>Atlantibacter</taxon>
    </lineage>
</organism>
<proteinExistence type="predicted"/>
<dbReference type="eggNOG" id="ENOG5033BCI">
    <property type="taxonomic scope" value="Bacteria"/>
</dbReference>
<keyword evidence="1" id="KW-0732">Signal</keyword>
<name>H5V219_ATLHE</name>
<gene>
    <name evidence="2" type="ORF">EH105704_05_00330</name>
</gene>
<dbReference type="AlphaFoldDB" id="H5V219"/>
<protein>
    <recommendedName>
        <fullName evidence="4">Fimbrial-type adhesion domain-containing protein</fullName>
    </recommendedName>
</protein>
<dbReference type="Proteomes" id="UP000010297">
    <property type="component" value="Unassembled WGS sequence"/>
</dbReference>
<dbReference type="GO" id="GO:0009289">
    <property type="term" value="C:pilus"/>
    <property type="evidence" value="ECO:0007669"/>
    <property type="project" value="InterPro"/>
</dbReference>
<evidence type="ECO:0008006" key="4">
    <source>
        <dbReference type="Google" id="ProtNLM"/>
    </source>
</evidence>
<feature type="chain" id="PRO_5003600144" description="Fimbrial-type adhesion domain-containing protein" evidence="1">
    <location>
        <begin position="23"/>
        <end position="261"/>
    </location>
</feature>
<evidence type="ECO:0000256" key="1">
    <source>
        <dbReference type="SAM" id="SignalP"/>
    </source>
</evidence>
<feature type="signal peptide" evidence="1">
    <location>
        <begin position="1"/>
        <end position="22"/>
    </location>
</feature>
<accession>H5V219</accession>
<reference evidence="2 3" key="1">
    <citation type="submission" date="2012-02" db="EMBL/GenBank/DDBJ databases">
        <title>Whole genome shotgun sequence of Escherichia hermannii NBRC 105704.</title>
        <authorList>
            <person name="Yoshida I."/>
            <person name="Hosoyama A."/>
            <person name="Tsuchikane K."/>
            <person name="Katsumata H."/>
            <person name="Yamazaki S."/>
            <person name="Fujita N."/>
        </authorList>
    </citation>
    <scope>NUCLEOTIDE SEQUENCE [LARGE SCALE GENOMIC DNA]</scope>
    <source>
        <strain evidence="2 3">NBRC 105704</strain>
    </source>
</reference>
<dbReference type="Gene3D" id="2.60.40.1090">
    <property type="entry name" value="Fimbrial-type adhesion domain"/>
    <property type="match status" value="1"/>
</dbReference>
<dbReference type="EMBL" id="BAFF01000005">
    <property type="protein sequence ID" value="GAB52027.1"/>
    <property type="molecule type" value="Genomic_DNA"/>
</dbReference>
<evidence type="ECO:0000313" key="2">
    <source>
        <dbReference type="EMBL" id="GAB52027.1"/>
    </source>
</evidence>
<dbReference type="InterPro" id="IPR036937">
    <property type="entry name" value="Adhesion_dom_fimbrial_sf"/>
</dbReference>
<evidence type="ECO:0000313" key="3">
    <source>
        <dbReference type="Proteomes" id="UP000010297"/>
    </source>
</evidence>
<sequence>MMKNYFRLFIAMALLFSVKVFAIPYPIISNFVAADNCGGCTGTFNITQTLIDTNPVSMNVVATQPVGLGFMYVPTTNIRSFSMAPGYVMPDGHSTIAELALKAYEQGQKNLTYISAPNMGSIVLCAGYLSGDPYSHYNFPASLAYCASPPPINQYCKITSEQLVIDHGTLTASSAEGATGHAFLQINCTQNTTVKFSLLSGQQAILLSPSGQASLTIANQPLGETVSLLSGDNQLHVTDTLSGVSEAGLNAGTDVIVLGYN</sequence>
<keyword evidence="3" id="KW-1185">Reference proteome</keyword>
<comment type="caution">
    <text evidence="2">The sequence shown here is derived from an EMBL/GenBank/DDBJ whole genome shotgun (WGS) entry which is preliminary data.</text>
</comment>
<dbReference type="GO" id="GO:0007155">
    <property type="term" value="P:cell adhesion"/>
    <property type="evidence" value="ECO:0007669"/>
    <property type="project" value="InterPro"/>
</dbReference>